<protein>
    <submittedName>
        <fullName evidence="2">Uncharacterized protein</fullName>
    </submittedName>
</protein>
<keyword evidence="1" id="KW-1133">Transmembrane helix</keyword>
<accession>A0A1X4XXH8</accession>
<dbReference type="AlphaFoldDB" id="A0A1X4XXH8"/>
<evidence type="ECO:0000256" key="1">
    <source>
        <dbReference type="SAM" id="Phobius"/>
    </source>
</evidence>
<dbReference type="RefSeq" id="WP_086034487.1">
    <property type="nucleotide sequence ID" value="NZ_MDSU01000018.1"/>
</dbReference>
<reference evidence="2 3" key="1">
    <citation type="journal article" date="2017" name="Front. Microbiol.">
        <title>Genome Sequence of Desulfurella amilsii Strain TR1 and Comparative Genomics of Desulfurellaceae Family.</title>
        <authorList>
            <person name="Florentino A.P."/>
            <person name="Stams A.J."/>
            <person name="Sanchez-Andrea I."/>
        </authorList>
    </citation>
    <scope>NUCLEOTIDE SEQUENCE [LARGE SCALE GENOMIC DNA]</scope>
    <source>
        <strain evidence="2 3">TR1</strain>
    </source>
</reference>
<gene>
    <name evidence="2" type="ORF">DESAMIL20_1778</name>
</gene>
<comment type="caution">
    <text evidence="2">The sequence shown here is derived from an EMBL/GenBank/DDBJ whole genome shotgun (WGS) entry which is preliminary data.</text>
</comment>
<keyword evidence="3" id="KW-1185">Reference proteome</keyword>
<evidence type="ECO:0000313" key="3">
    <source>
        <dbReference type="Proteomes" id="UP000194141"/>
    </source>
</evidence>
<organism evidence="2 3">
    <name type="scientific">Desulfurella amilsii</name>
    <dbReference type="NCBI Taxonomy" id="1562698"/>
    <lineage>
        <taxon>Bacteria</taxon>
        <taxon>Pseudomonadati</taxon>
        <taxon>Campylobacterota</taxon>
        <taxon>Desulfurellia</taxon>
        <taxon>Desulfurellales</taxon>
        <taxon>Desulfurellaceae</taxon>
        <taxon>Desulfurella</taxon>
    </lineage>
</organism>
<dbReference type="OrthoDB" id="7675395at2"/>
<dbReference type="EMBL" id="MDSU01000018">
    <property type="protein sequence ID" value="OSS42225.1"/>
    <property type="molecule type" value="Genomic_DNA"/>
</dbReference>
<evidence type="ECO:0000313" key="2">
    <source>
        <dbReference type="EMBL" id="OSS42225.1"/>
    </source>
</evidence>
<proteinExistence type="predicted"/>
<feature type="transmembrane region" description="Helical" evidence="1">
    <location>
        <begin position="7"/>
        <end position="25"/>
    </location>
</feature>
<dbReference type="Proteomes" id="UP000194141">
    <property type="component" value="Unassembled WGS sequence"/>
</dbReference>
<name>A0A1X4XXH8_9BACT</name>
<dbReference type="SUPFAM" id="SSF63825">
    <property type="entry name" value="YWTD domain"/>
    <property type="match status" value="1"/>
</dbReference>
<keyword evidence="1" id="KW-0812">Transmembrane</keyword>
<keyword evidence="1" id="KW-0472">Membrane</keyword>
<sequence length="250" mass="28339">MNSKKEYVCILGVFIFVVITSFKLGSDYGVIGLKEPTALAYKNGILYVANKGNYVSMLDKYGNILELEYLNIKKPSSIILDGNDFVVSSNNELFFYQKPLELKKVIRFDDKIVQIAKSNSGVLVLLSNGDILKVNYLEAKFLCNIPNASSITFGDGYFFVVVGNFINVYDNDNCNRLETSREFGVEINYISYNDGVVSATSTSDNIVFLLNQHLDKIKSYKFDKPTFAYYSKQKFFVCSRKLGKIYIKNN</sequence>
<dbReference type="STRING" id="1562698.DESAMIL20_1778"/>